<accession>A0A1E3X2E0</accession>
<evidence type="ECO:0000313" key="3">
    <source>
        <dbReference type="Proteomes" id="UP000094056"/>
    </source>
</evidence>
<comment type="caution">
    <text evidence="2">The sequence shown here is derived from an EMBL/GenBank/DDBJ whole genome shotgun (WGS) entry which is preliminary data.</text>
</comment>
<name>A0A1E3X2E0_9BACT</name>
<dbReference type="CDD" id="cd06529">
    <property type="entry name" value="S24_LexA-like"/>
    <property type="match status" value="1"/>
</dbReference>
<organism evidence="2 3">
    <name type="scientific">Candidatus Scalindua rubra</name>
    <dbReference type="NCBI Taxonomy" id="1872076"/>
    <lineage>
        <taxon>Bacteria</taxon>
        <taxon>Pseudomonadati</taxon>
        <taxon>Planctomycetota</taxon>
        <taxon>Candidatus Brocadiia</taxon>
        <taxon>Candidatus Brocadiales</taxon>
        <taxon>Candidatus Scalinduaceae</taxon>
        <taxon>Candidatus Scalindua</taxon>
    </lineage>
</organism>
<keyword evidence="2" id="KW-0378">Hydrolase</keyword>
<sequence length="131" mass="14540">MPAEKDLIPIISIADAGAGILAIADVTDEWLSRPHGVRGVAYAVRVASHADSMSPRYDPGMLVVASPNVECVSGDFAVVGLSNDNKTIKQVFFREDKVILHSLNPDYDDVEIEKEELEFCDRIIWSREPKW</sequence>
<feature type="domain" description="Peptidase S24/S26A/S26B/S26C" evidence="1">
    <location>
        <begin position="9"/>
        <end position="123"/>
    </location>
</feature>
<dbReference type="InterPro" id="IPR039418">
    <property type="entry name" value="LexA-like"/>
</dbReference>
<gene>
    <name evidence="2" type="primary">lexA_3</name>
    <name evidence="2" type="ORF">SCARUB_05156</name>
</gene>
<dbReference type="GO" id="GO:0004252">
    <property type="term" value="F:serine-type endopeptidase activity"/>
    <property type="evidence" value="ECO:0007669"/>
    <property type="project" value="UniProtKB-EC"/>
</dbReference>
<evidence type="ECO:0000259" key="1">
    <source>
        <dbReference type="Pfam" id="PF00717"/>
    </source>
</evidence>
<proteinExistence type="predicted"/>
<dbReference type="AlphaFoldDB" id="A0A1E3X2E0"/>
<dbReference type="EC" id="3.4.21.88" evidence="2"/>
<dbReference type="EMBL" id="MAYW01000390">
    <property type="protein sequence ID" value="ODS29742.1"/>
    <property type="molecule type" value="Genomic_DNA"/>
</dbReference>
<dbReference type="InterPro" id="IPR036286">
    <property type="entry name" value="LexA/Signal_pep-like_sf"/>
</dbReference>
<reference evidence="2 3" key="1">
    <citation type="submission" date="2016-07" db="EMBL/GenBank/DDBJ databases">
        <title>Draft genome of Scalindua rubra, obtained from a brine-seawater interface in the Red Sea, sheds light on salt adaptation in anammox bacteria.</title>
        <authorList>
            <person name="Speth D.R."/>
            <person name="Lagkouvardos I."/>
            <person name="Wang Y."/>
            <person name="Qian P.-Y."/>
            <person name="Dutilh B.E."/>
            <person name="Jetten M.S."/>
        </authorList>
    </citation>
    <scope>NUCLEOTIDE SEQUENCE [LARGE SCALE GENOMIC DNA]</scope>
    <source>
        <strain evidence="2">BSI-1</strain>
    </source>
</reference>
<dbReference type="Pfam" id="PF00717">
    <property type="entry name" value="Peptidase_S24"/>
    <property type="match status" value="1"/>
</dbReference>
<dbReference type="SUPFAM" id="SSF51306">
    <property type="entry name" value="LexA/Signal peptidase"/>
    <property type="match status" value="1"/>
</dbReference>
<protein>
    <submittedName>
        <fullName evidence="2">LexA repressor</fullName>
        <ecNumber evidence="2">3.4.21.88</ecNumber>
    </submittedName>
</protein>
<dbReference type="Gene3D" id="2.10.109.10">
    <property type="entry name" value="Umud Fragment, subunit A"/>
    <property type="match status" value="1"/>
</dbReference>
<dbReference type="Proteomes" id="UP000094056">
    <property type="component" value="Unassembled WGS sequence"/>
</dbReference>
<evidence type="ECO:0000313" key="2">
    <source>
        <dbReference type="EMBL" id="ODS29742.1"/>
    </source>
</evidence>
<dbReference type="InterPro" id="IPR015927">
    <property type="entry name" value="Peptidase_S24_S26A/B/C"/>
</dbReference>